<sequence length="208" mass="24291">MAQERKKTHVIGTLRTRKKNIPREVLDAKLRKGDIVSKEDENGIVVLKWKDQRDVRLLTTKHRTEMVETGSISSDIEEIDENQPDISDQMTSYNTPLRKALKWYRKLSFAVLLCLAVVNAWIVYNSIKGKKTQIKSFRESITRALLGVELPKRNPKPKCNLKHVLKYMLKDDGKRIRRVSKLCYEENKKKYGRVEARKKANKLPNFLI</sequence>
<dbReference type="OrthoDB" id="6602143at2759"/>
<gene>
    <name evidence="3" type="ORF">Anas_11487</name>
</gene>
<dbReference type="PANTHER" id="PTHR46599">
    <property type="entry name" value="PIGGYBAC TRANSPOSABLE ELEMENT-DERIVED PROTEIN 4"/>
    <property type="match status" value="1"/>
</dbReference>
<protein>
    <recommendedName>
        <fullName evidence="2">PiggyBac transposable element-derived protein domain-containing protein</fullName>
    </recommendedName>
</protein>
<keyword evidence="1" id="KW-0472">Membrane</keyword>
<evidence type="ECO:0000256" key="1">
    <source>
        <dbReference type="SAM" id="Phobius"/>
    </source>
</evidence>
<evidence type="ECO:0000313" key="4">
    <source>
        <dbReference type="Proteomes" id="UP000326759"/>
    </source>
</evidence>
<feature type="domain" description="PiggyBac transposable element-derived protein" evidence="2">
    <location>
        <begin position="5"/>
        <end position="121"/>
    </location>
</feature>
<keyword evidence="4" id="KW-1185">Reference proteome</keyword>
<keyword evidence="1" id="KW-1133">Transmembrane helix</keyword>
<proteinExistence type="predicted"/>
<organism evidence="3 4">
    <name type="scientific">Armadillidium nasatum</name>
    <dbReference type="NCBI Taxonomy" id="96803"/>
    <lineage>
        <taxon>Eukaryota</taxon>
        <taxon>Metazoa</taxon>
        <taxon>Ecdysozoa</taxon>
        <taxon>Arthropoda</taxon>
        <taxon>Crustacea</taxon>
        <taxon>Multicrustacea</taxon>
        <taxon>Malacostraca</taxon>
        <taxon>Eumalacostraca</taxon>
        <taxon>Peracarida</taxon>
        <taxon>Isopoda</taxon>
        <taxon>Oniscidea</taxon>
        <taxon>Crinocheta</taxon>
        <taxon>Armadillidiidae</taxon>
        <taxon>Armadillidium</taxon>
    </lineage>
</organism>
<reference evidence="3 4" key="1">
    <citation type="journal article" date="2019" name="PLoS Biol.">
        <title>Sex chromosomes control vertical transmission of feminizing Wolbachia symbionts in an isopod.</title>
        <authorList>
            <person name="Becking T."/>
            <person name="Chebbi M.A."/>
            <person name="Giraud I."/>
            <person name="Moumen B."/>
            <person name="Laverre T."/>
            <person name="Caubet Y."/>
            <person name="Peccoud J."/>
            <person name="Gilbert C."/>
            <person name="Cordaux R."/>
        </authorList>
    </citation>
    <scope>NUCLEOTIDE SEQUENCE [LARGE SCALE GENOMIC DNA]</scope>
    <source>
        <strain evidence="3">ANa2</strain>
        <tissue evidence="3">Whole body excluding digestive tract and cuticle</tissue>
    </source>
</reference>
<dbReference type="Pfam" id="PF13843">
    <property type="entry name" value="DDE_Tnp_1_7"/>
    <property type="match status" value="1"/>
</dbReference>
<dbReference type="Proteomes" id="UP000326759">
    <property type="component" value="Unassembled WGS sequence"/>
</dbReference>
<keyword evidence="1" id="KW-0812">Transmembrane</keyword>
<accession>A0A5N5TLU9</accession>
<evidence type="ECO:0000313" key="3">
    <source>
        <dbReference type="EMBL" id="KAB7507119.1"/>
    </source>
</evidence>
<feature type="transmembrane region" description="Helical" evidence="1">
    <location>
        <begin position="107"/>
        <end position="124"/>
    </location>
</feature>
<dbReference type="InterPro" id="IPR029526">
    <property type="entry name" value="PGBD"/>
</dbReference>
<dbReference type="PANTHER" id="PTHR46599:SF3">
    <property type="entry name" value="PIGGYBAC TRANSPOSABLE ELEMENT-DERIVED PROTEIN 4"/>
    <property type="match status" value="1"/>
</dbReference>
<name>A0A5N5TLU9_9CRUS</name>
<comment type="caution">
    <text evidence="3">The sequence shown here is derived from an EMBL/GenBank/DDBJ whole genome shotgun (WGS) entry which is preliminary data.</text>
</comment>
<dbReference type="EMBL" id="SEYY01000490">
    <property type="protein sequence ID" value="KAB7507119.1"/>
    <property type="molecule type" value="Genomic_DNA"/>
</dbReference>
<evidence type="ECO:0000259" key="2">
    <source>
        <dbReference type="Pfam" id="PF13843"/>
    </source>
</evidence>
<dbReference type="AlphaFoldDB" id="A0A5N5TLU9"/>